<sequence>MLMVMLFSDIGVPAKCDPTCAACVSGHCSGLFDLRCAMTDDQVGGCEDVRRELLLHLETWLHKRMRMIARGPAGPLYPELRSLAKQQERSNNKKRSRAL</sequence>
<gene>
    <name evidence="2" type="ORF">HERI1096_LOCUS14258</name>
</gene>
<evidence type="ECO:0000256" key="1">
    <source>
        <dbReference type="SAM" id="MobiDB-lite"/>
    </source>
</evidence>
<proteinExistence type="predicted"/>
<name>A0A7S3EXB4_9EUKA</name>
<organism evidence="2">
    <name type="scientific">Haptolina ericina</name>
    <dbReference type="NCBI Taxonomy" id="156174"/>
    <lineage>
        <taxon>Eukaryota</taxon>
        <taxon>Haptista</taxon>
        <taxon>Haptophyta</taxon>
        <taxon>Prymnesiophyceae</taxon>
        <taxon>Prymnesiales</taxon>
        <taxon>Prymnesiaceae</taxon>
        <taxon>Haptolina</taxon>
    </lineage>
</organism>
<reference evidence="2" key="1">
    <citation type="submission" date="2021-01" db="EMBL/GenBank/DDBJ databases">
        <authorList>
            <person name="Corre E."/>
            <person name="Pelletier E."/>
            <person name="Niang G."/>
            <person name="Scheremetjew M."/>
            <person name="Finn R."/>
            <person name="Kale V."/>
            <person name="Holt S."/>
            <person name="Cochrane G."/>
            <person name="Meng A."/>
            <person name="Brown T."/>
            <person name="Cohen L."/>
        </authorList>
    </citation>
    <scope>NUCLEOTIDE SEQUENCE</scope>
    <source>
        <strain evidence="2">CCMP281</strain>
    </source>
</reference>
<evidence type="ECO:0000313" key="2">
    <source>
        <dbReference type="EMBL" id="CAE0113598.1"/>
    </source>
</evidence>
<dbReference type="AlphaFoldDB" id="A0A7S3EXB4"/>
<accession>A0A7S3EXB4</accession>
<feature type="region of interest" description="Disordered" evidence="1">
    <location>
        <begin position="79"/>
        <end position="99"/>
    </location>
</feature>
<protein>
    <submittedName>
        <fullName evidence="2">Uncharacterized protein</fullName>
    </submittedName>
</protein>
<dbReference type="EMBL" id="HBHX01025556">
    <property type="protein sequence ID" value="CAE0113598.1"/>
    <property type="molecule type" value="Transcribed_RNA"/>
</dbReference>